<feature type="domain" description="C2H2-type" evidence="7">
    <location>
        <begin position="349"/>
        <end position="376"/>
    </location>
</feature>
<dbReference type="GO" id="GO:0000977">
    <property type="term" value="F:RNA polymerase II transcription regulatory region sequence-specific DNA binding"/>
    <property type="evidence" value="ECO:0007669"/>
    <property type="project" value="TreeGrafter"/>
</dbReference>
<dbReference type="PROSITE" id="PS00028">
    <property type="entry name" value="ZINC_FINGER_C2H2_1"/>
    <property type="match status" value="7"/>
</dbReference>
<evidence type="ECO:0000256" key="6">
    <source>
        <dbReference type="SAM" id="MobiDB-lite"/>
    </source>
</evidence>
<organism evidence="8 9">
    <name type="scientific">Leptidea sinapis</name>
    <dbReference type="NCBI Taxonomy" id="189913"/>
    <lineage>
        <taxon>Eukaryota</taxon>
        <taxon>Metazoa</taxon>
        <taxon>Ecdysozoa</taxon>
        <taxon>Arthropoda</taxon>
        <taxon>Hexapoda</taxon>
        <taxon>Insecta</taxon>
        <taxon>Pterygota</taxon>
        <taxon>Neoptera</taxon>
        <taxon>Endopterygota</taxon>
        <taxon>Lepidoptera</taxon>
        <taxon>Glossata</taxon>
        <taxon>Ditrysia</taxon>
        <taxon>Papilionoidea</taxon>
        <taxon>Pieridae</taxon>
        <taxon>Dismorphiinae</taxon>
        <taxon>Leptidea</taxon>
    </lineage>
</organism>
<feature type="domain" description="C2H2-type" evidence="7">
    <location>
        <begin position="460"/>
        <end position="488"/>
    </location>
</feature>
<dbReference type="PROSITE" id="PS50157">
    <property type="entry name" value="ZINC_FINGER_C2H2_2"/>
    <property type="match status" value="8"/>
</dbReference>
<keyword evidence="1" id="KW-0479">Metal-binding</keyword>
<feature type="domain" description="C2H2-type" evidence="7">
    <location>
        <begin position="113"/>
        <end position="136"/>
    </location>
</feature>
<evidence type="ECO:0000256" key="5">
    <source>
        <dbReference type="PROSITE-ProRule" id="PRU00042"/>
    </source>
</evidence>
<gene>
    <name evidence="8" type="ORF">LSINAPIS_LOCUS9278</name>
</gene>
<dbReference type="PANTHER" id="PTHR24409">
    <property type="entry name" value="ZINC FINGER PROTEIN 142"/>
    <property type="match status" value="1"/>
</dbReference>
<feature type="domain" description="C2H2-type" evidence="7">
    <location>
        <begin position="269"/>
        <end position="297"/>
    </location>
</feature>
<dbReference type="EMBL" id="FZQP02003412">
    <property type="protein sequence ID" value="VVC98143.1"/>
    <property type="molecule type" value="Genomic_DNA"/>
</dbReference>
<dbReference type="AlphaFoldDB" id="A0A5E4QLG3"/>
<evidence type="ECO:0000313" key="8">
    <source>
        <dbReference type="EMBL" id="VVC98143.1"/>
    </source>
</evidence>
<feature type="region of interest" description="Disordered" evidence="6">
    <location>
        <begin position="423"/>
        <end position="447"/>
    </location>
</feature>
<feature type="region of interest" description="Disordered" evidence="6">
    <location>
        <begin position="370"/>
        <end position="390"/>
    </location>
</feature>
<feature type="compositionally biased region" description="Polar residues" evidence="6">
    <location>
        <begin position="428"/>
        <end position="441"/>
    </location>
</feature>
<keyword evidence="9" id="KW-1185">Reference proteome</keyword>
<evidence type="ECO:0000256" key="3">
    <source>
        <dbReference type="ARBA" id="ARBA00022771"/>
    </source>
</evidence>
<dbReference type="Proteomes" id="UP000324832">
    <property type="component" value="Unassembled WGS sequence"/>
</dbReference>
<dbReference type="Gene3D" id="3.30.160.60">
    <property type="entry name" value="Classic Zinc Finger"/>
    <property type="match status" value="4"/>
</dbReference>
<dbReference type="GO" id="GO:0008270">
    <property type="term" value="F:zinc ion binding"/>
    <property type="evidence" value="ECO:0007669"/>
    <property type="project" value="UniProtKB-KW"/>
</dbReference>
<dbReference type="GO" id="GO:0000981">
    <property type="term" value="F:DNA-binding transcription factor activity, RNA polymerase II-specific"/>
    <property type="evidence" value="ECO:0007669"/>
    <property type="project" value="TreeGrafter"/>
</dbReference>
<dbReference type="SUPFAM" id="SSF57667">
    <property type="entry name" value="beta-beta-alpha zinc fingers"/>
    <property type="match status" value="3"/>
</dbReference>
<dbReference type="InterPro" id="IPR036236">
    <property type="entry name" value="Znf_C2H2_sf"/>
</dbReference>
<keyword evidence="3 5" id="KW-0863">Zinc-finger</keyword>
<keyword evidence="2" id="KW-0677">Repeat</keyword>
<evidence type="ECO:0000256" key="1">
    <source>
        <dbReference type="ARBA" id="ARBA00022723"/>
    </source>
</evidence>
<evidence type="ECO:0000256" key="4">
    <source>
        <dbReference type="ARBA" id="ARBA00022833"/>
    </source>
</evidence>
<keyword evidence="4" id="KW-0862">Zinc</keyword>
<accession>A0A5E4QLG3</accession>
<feature type="domain" description="C2H2-type" evidence="7">
    <location>
        <begin position="192"/>
        <end position="214"/>
    </location>
</feature>
<sequence>MSEQCNRYPESSYRDNVVRQVPGGNVSNEENVSLVSGFQKSLKVHVERLDITPYLNNSNVSVNTSSNKISPNLKKCSVKLLRDDLDQLKRTSSKNSRLNKKRIANGDVRKMNLKCKICEKSYTSEKRLRNHEKNKHLVVYKPHRKKRVSFSDKVIVHELREYHSCRKCPKFFESYNMLKLHMKQRHKKRKCYICNYCSKKFVDRMFFKVHIKLHCDICRQLLPNRRRLAEHRQNVCNIIKKYPCKSCYETYFRFMDLKDHMYIHLGTVFICDVCKDEFDSKCALAHHLKFLHSKTHPKRSYDMVNLGSGIQYNCNFCGTYARKKVAIEIHVSTLPDLSNKAMTGYEDYYFCDKCPKKFNGETDLSQHKLTHSLSSSANSQVGTKKKAKQNKLKKTYNINEKIPEFLQPKLSLEKLQLPEKEMDVKSNVEANPTSSVSISENNVKEPTDKAGRKKTILSNYQCKICYNYFSSKYCMNRHIAQVHKETYRCGMCEEYFAYESLLVNHRCLRSNIPEMPFDDARPEIFFDNLYEVPQHLVDDNEGDDYYNSLDIEIPPPLVELTEYDNLSIVVNGGRGVPNPKICVNPLQSTNKIVIQEVPVEF</sequence>
<dbReference type="GO" id="GO:0005634">
    <property type="term" value="C:nucleus"/>
    <property type="evidence" value="ECO:0007669"/>
    <property type="project" value="TreeGrafter"/>
</dbReference>
<dbReference type="SMART" id="SM00355">
    <property type="entry name" value="ZnF_C2H2"/>
    <property type="match status" value="9"/>
</dbReference>
<feature type="domain" description="C2H2-type" evidence="7">
    <location>
        <begin position="163"/>
        <end position="191"/>
    </location>
</feature>
<name>A0A5E4QLG3_9NEOP</name>
<dbReference type="Pfam" id="PF00096">
    <property type="entry name" value="zf-C2H2"/>
    <property type="match status" value="1"/>
</dbReference>
<dbReference type="InterPro" id="IPR013087">
    <property type="entry name" value="Znf_C2H2_type"/>
</dbReference>
<protein>
    <recommendedName>
        <fullName evidence="7">C2H2-type domain-containing protein</fullName>
    </recommendedName>
</protein>
<dbReference type="PANTHER" id="PTHR24409:SF295">
    <property type="entry name" value="AZ2-RELATED"/>
    <property type="match status" value="1"/>
</dbReference>
<evidence type="ECO:0000313" key="9">
    <source>
        <dbReference type="Proteomes" id="UP000324832"/>
    </source>
</evidence>
<proteinExistence type="predicted"/>
<feature type="domain" description="C2H2-type" evidence="7">
    <location>
        <begin position="242"/>
        <end position="266"/>
    </location>
</feature>
<feature type="compositionally biased region" description="Polar residues" evidence="6">
    <location>
        <begin position="371"/>
        <end position="382"/>
    </location>
</feature>
<evidence type="ECO:0000259" key="7">
    <source>
        <dbReference type="PROSITE" id="PS50157"/>
    </source>
</evidence>
<reference evidence="8 9" key="1">
    <citation type="submission" date="2017-07" db="EMBL/GenBank/DDBJ databases">
        <authorList>
            <person name="Talla V."/>
            <person name="Backstrom N."/>
        </authorList>
    </citation>
    <scope>NUCLEOTIDE SEQUENCE [LARGE SCALE GENOMIC DNA]</scope>
</reference>
<feature type="domain" description="C2H2-type" evidence="7">
    <location>
        <begin position="487"/>
        <end position="516"/>
    </location>
</feature>
<evidence type="ECO:0000256" key="2">
    <source>
        <dbReference type="ARBA" id="ARBA00022737"/>
    </source>
</evidence>